<dbReference type="OrthoDB" id="611536at2759"/>
<proteinExistence type="predicted"/>
<feature type="domain" description="Disease resistance protein winged helix" evidence="4">
    <location>
        <begin position="219"/>
        <end position="286"/>
    </location>
</feature>
<keyword evidence="1" id="KW-0677">Repeat</keyword>
<reference evidence="6 7" key="1">
    <citation type="submission" date="2019-05" db="EMBL/GenBank/DDBJ databases">
        <title>Mikania micrantha, genome provides insights into the molecular mechanism of rapid growth.</title>
        <authorList>
            <person name="Liu B."/>
        </authorList>
    </citation>
    <scope>NUCLEOTIDE SEQUENCE [LARGE SCALE GENOMIC DNA]</scope>
    <source>
        <strain evidence="6">NLD-2019</strain>
        <tissue evidence="6">Leaf</tissue>
    </source>
</reference>
<gene>
    <name evidence="6" type="ORF">E3N88_17672</name>
</gene>
<dbReference type="Proteomes" id="UP000326396">
    <property type="component" value="Linkage Group LG17"/>
</dbReference>
<dbReference type="InterPro" id="IPR058922">
    <property type="entry name" value="WHD_DRP"/>
</dbReference>
<dbReference type="AlphaFoldDB" id="A0A5N6NSI5"/>
<dbReference type="GO" id="GO:0098542">
    <property type="term" value="P:defense response to other organism"/>
    <property type="evidence" value="ECO:0007669"/>
    <property type="project" value="TreeGrafter"/>
</dbReference>
<evidence type="ECO:0000313" key="7">
    <source>
        <dbReference type="Proteomes" id="UP000326396"/>
    </source>
</evidence>
<dbReference type="PANTHER" id="PTHR23155:SF955">
    <property type="entry name" value="AAA+ ATPASE DOMAIN-CONTAINING PROTEIN"/>
    <property type="match status" value="1"/>
</dbReference>
<dbReference type="SUPFAM" id="SSF52058">
    <property type="entry name" value="L domain-like"/>
    <property type="match status" value="1"/>
</dbReference>
<sequence>MMEMEVKVVLVVLIQKLRDTFNEELIANNKLMTGQLQWVQKSLEMLQNLSDEGDDLDKSQKSRCYLCHLYEVENEIDKFSFRIARQRQRYGFLMKHPFFFSNLTSCRMFIRKLTNIMSKIGCFPEDHKAPATPSSSISSSSAVWPIPTIPSPKHVTLTRTLSTISHPHPQKKRLTFSYSYNDDHVLPNVHDNQSSYEVVARGYNDLRIDLKLCVLYLALFPKDFKIPVRRLLRLWLAERFVERYPSPEDIVQKHFEELVDQGMIQITKLRSDNNPKQCCLVPAFHDYLSSKAQEIGLFYNHHDLDHLEDVPGPFGVRRMIQKTGHTTRALTNSVQAHKFDPSLLRSYVSFNLPCRDKPAKEVGLLLGRIINSNFRLLTVLDLEGVYKPTLPNKLDHLYLLKYLGLRRTFLDNLPDSVGKLSYLETLDLKHTNINSLPNSIWQLKQLRHLNLNNILLTMPPSSSLTLVTLWGLVLDDKTHVDELLGMLLNLRELGIKFQLSKKSQDVLLDWIAKLSHLQSLRLRSIEGTSALELHLKPLATLTKLTNLNLYGILETLPAANDFPPTVKVLTLSISQLNKDPMETLGQLPCLIVLRLLGDSFMGKRMVCHRGGFKKLEVLKMWNLTELEEWDVEEESMENLKELNIRRCHKLKNIPCRLLIKPRRLKRLVLEDMPDGFVDLTKKRITNDTTLIINHSTI</sequence>
<evidence type="ECO:0000256" key="3">
    <source>
        <dbReference type="ARBA" id="ARBA00022821"/>
    </source>
</evidence>
<keyword evidence="7" id="KW-1185">Reference proteome</keyword>
<dbReference type="InterPro" id="IPR044974">
    <property type="entry name" value="Disease_R_plants"/>
</dbReference>
<evidence type="ECO:0008006" key="8">
    <source>
        <dbReference type="Google" id="ProtNLM"/>
    </source>
</evidence>
<dbReference type="Pfam" id="PF23559">
    <property type="entry name" value="WHD_DRP"/>
    <property type="match status" value="1"/>
</dbReference>
<dbReference type="InterPro" id="IPR055414">
    <property type="entry name" value="LRR_R13L4/SHOC2-like"/>
</dbReference>
<evidence type="ECO:0000256" key="1">
    <source>
        <dbReference type="ARBA" id="ARBA00022737"/>
    </source>
</evidence>
<dbReference type="InterPro" id="IPR036388">
    <property type="entry name" value="WH-like_DNA-bd_sf"/>
</dbReference>
<organism evidence="6 7">
    <name type="scientific">Mikania micrantha</name>
    <name type="common">bitter vine</name>
    <dbReference type="NCBI Taxonomy" id="192012"/>
    <lineage>
        <taxon>Eukaryota</taxon>
        <taxon>Viridiplantae</taxon>
        <taxon>Streptophyta</taxon>
        <taxon>Embryophyta</taxon>
        <taxon>Tracheophyta</taxon>
        <taxon>Spermatophyta</taxon>
        <taxon>Magnoliopsida</taxon>
        <taxon>eudicotyledons</taxon>
        <taxon>Gunneridae</taxon>
        <taxon>Pentapetalae</taxon>
        <taxon>asterids</taxon>
        <taxon>campanulids</taxon>
        <taxon>Asterales</taxon>
        <taxon>Asteraceae</taxon>
        <taxon>Asteroideae</taxon>
        <taxon>Heliantheae alliance</taxon>
        <taxon>Eupatorieae</taxon>
        <taxon>Mikania</taxon>
    </lineage>
</organism>
<evidence type="ECO:0000259" key="5">
    <source>
        <dbReference type="Pfam" id="PF23598"/>
    </source>
</evidence>
<dbReference type="InterPro" id="IPR032675">
    <property type="entry name" value="LRR_dom_sf"/>
</dbReference>
<evidence type="ECO:0000256" key="2">
    <source>
        <dbReference type="ARBA" id="ARBA00022741"/>
    </source>
</evidence>
<protein>
    <recommendedName>
        <fullName evidence="8">Rx N-terminal domain-containing protein</fullName>
    </recommendedName>
</protein>
<dbReference type="Gene3D" id="1.10.10.10">
    <property type="entry name" value="Winged helix-like DNA-binding domain superfamily/Winged helix DNA-binding domain"/>
    <property type="match status" value="1"/>
</dbReference>
<dbReference type="Pfam" id="PF23598">
    <property type="entry name" value="LRR_14"/>
    <property type="match status" value="1"/>
</dbReference>
<keyword evidence="3" id="KW-0611">Plant defense</keyword>
<dbReference type="PANTHER" id="PTHR23155">
    <property type="entry name" value="DISEASE RESISTANCE PROTEIN RP"/>
    <property type="match status" value="1"/>
</dbReference>
<evidence type="ECO:0000313" key="6">
    <source>
        <dbReference type="EMBL" id="KAD5317726.1"/>
    </source>
</evidence>
<keyword evidence="2" id="KW-0547">Nucleotide-binding</keyword>
<evidence type="ECO:0000259" key="4">
    <source>
        <dbReference type="Pfam" id="PF23559"/>
    </source>
</evidence>
<feature type="domain" description="Disease resistance R13L4/SHOC-2-like LRR" evidence="5">
    <location>
        <begin position="372"/>
        <end position="645"/>
    </location>
</feature>
<comment type="caution">
    <text evidence="6">The sequence shown here is derived from an EMBL/GenBank/DDBJ whole genome shotgun (WGS) entry which is preliminary data.</text>
</comment>
<dbReference type="EMBL" id="SZYD01000009">
    <property type="protein sequence ID" value="KAD5317726.1"/>
    <property type="molecule type" value="Genomic_DNA"/>
</dbReference>
<name>A0A5N6NSI5_9ASTR</name>
<accession>A0A5N6NSI5</accession>
<dbReference type="Gene3D" id="3.80.10.10">
    <property type="entry name" value="Ribonuclease Inhibitor"/>
    <property type="match status" value="2"/>
</dbReference>